<comment type="caution">
    <text evidence="2">The sequence shown here is derived from an EMBL/GenBank/DDBJ whole genome shotgun (WGS) entry which is preliminary data.</text>
</comment>
<evidence type="ECO:0000256" key="1">
    <source>
        <dbReference type="SAM" id="MobiDB-lite"/>
    </source>
</evidence>
<sequence>MGWTDRFRRSPSQRMSKPARDAFRTGSTRVRAADATDVEHLESWTAERHGIEGFVEPRTAVSDVTLLLVAHDGEWTRRRVPTVEWAHQFCNRHQIPSYDAAVVGIPQRMRDYNRRKKEQGR</sequence>
<evidence type="ECO:0008006" key="4">
    <source>
        <dbReference type="Google" id="ProtNLM"/>
    </source>
</evidence>
<dbReference type="Proteomes" id="UP001501495">
    <property type="component" value="Unassembled WGS sequence"/>
</dbReference>
<accession>A0ABP7Y094</accession>
<evidence type="ECO:0000313" key="3">
    <source>
        <dbReference type="Proteomes" id="UP001501495"/>
    </source>
</evidence>
<reference evidence="3" key="1">
    <citation type="journal article" date="2019" name="Int. J. Syst. Evol. Microbiol.">
        <title>The Global Catalogue of Microorganisms (GCM) 10K type strain sequencing project: providing services to taxonomists for standard genome sequencing and annotation.</title>
        <authorList>
            <consortium name="The Broad Institute Genomics Platform"/>
            <consortium name="The Broad Institute Genome Sequencing Center for Infectious Disease"/>
            <person name="Wu L."/>
            <person name="Ma J."/>
        </authorList>
    </citation>
    <scope>NUCLEOTIDE SEQUENCE [LARGE SCALE GENOMIC DNA]</scope>
    <source>
        <strain evidence="3">JCM 16703</strain>
    </source>
</reference>
<dbReference type="RefSeq" id="WP_344735309.1">
    <property type="nucleotide sequence ID" value="NZ_BAAAZH010000032.1"/>
</dbReference>
<dbReference type="EMBL" id="BAAAZH010000032">
    <property type="protein sequence ID" value="GAA4128631.1"/>
    <property type="molecule type" value="Genomic_DNA"/>
</dbReference>
<proteinExistence type="predicted"/>
<organism evidence="2 3">
    <name type="scientific">Nocardioides fonticola</name>
    <dbReference type="NCBI Taxonomy" id="450363"/>
    <lineage>
        <taxon>Bacteria</taxon>
        <taxon>Bacillati</taxon>
        <taxon>Actinomycetota</taxon>
        <taxon>Actinomycetes</taxon>
        <taxon>Propionibacteriales</taxon>
        <taxon>Nocardioidaceae</taxon>
        <taxon>Nocardioides</taxon>
    </lineage>
</organism>
<evidence type="ECO:0000313" key="2">
    <source>
        <dbReference type="EMBL" id="GAA4128631.1"/>
    </source>
</evidence>
<protein>
    <recommendedName>
        <fullName evidence="4">Oxidoreductase</fullName>
    </recommendedName>
</protein>
<keyword evidence="3" id="KW-1185">Reference proteome</keyword>
<gene>
    <name evidence="2" type="ORF">GCM10022215_40330</name>
</gene>
<name>A0ABP7Y094_9ACTN</name>
<feature type="region of interest" description="Disordered" evidence="1">
    <location>
        <begin position="1"/>
        <end position="28"/>
    </location>
</feature>